<evidence type="ECO:0000313" key="2">
    <source>
        <dbReference type="Proteomes" id="UP000735302"/>
    </source>
</evidence>
<reference evidence="1 2" key="1">
    <citation type="journal article" date="2021" name="Elife">
        <title>Chloroplast acquisition without the gene transfer in kleptoplastic sea slugs, Plakobranchus ocellatus.</title>
        <authorList>
            <person name="Maeda T."/>
            <person name="Takahashi S."/>
            <person name="Yoshida T."/>
            <person name="Shimamura S."/>
            <person name="Takaki Y."/>
            <person name="Nagai Y."/>
            <person name="Toyoda A."/>
            <person name="Suzuki Y."/>
            <person name="Arimoto A."/>
            <person name="Ishii H."/>
            <person name="Satoh N."/>
            <person name="Nishiyama T."/>
            <person name="Hasebe M."/>
            <person name="Maruyama T."/>
            <person name="Minagawa J."/>
            <person name="Obokata J."/>
            <person name="Shigenobu S."/>
        </authorList>
    </citation>
    <scope>NUCLEOTIDE SEQUENCE [LARGE SCALE GENOMIC DNA]</scope>
</reference>
<dbReference type="AlphaFoldDB" id="A0AAV3Z8W9"/>
<keyword evidence="2" id="KW-1185">Reference proteome</keyword>
<accession>A0AAV3Z8W9</accession>
<comment type="caution">
    <text evidence="1">The sequence shown here is derived from an EMBL/GenBank/DDBJ whole genome shotgun (WGS) entry which is preliminary data.</text>
</comment>
<evidence type="ECO:0000313" key="1">
    <source>
        <dbReference type="EMBL" id="GFN91077.1"/>
    </source>
</evidence>
<protein>
    <submittedName>
        <fullName evidence="1">Uncharacterized protein</fullName>
    </submittedName>
</protein>
<proteinExistence type="predicted"/>
<name>A0AAV3Z8W9_9GAST</name>
<dbReference type="Proteomes" id="UP000735302">
    <property type="component" value="Unassembled WGS sequence"/>
</dbReference>
<sequence>MDTIFRKHGGYVRYDTTKVLKLLLCFSAGNVKPFKLKCVAGDFMVKLQIVAQRGLRLNPSCQFYQAKVFQPPLPTPLPPRPPPLSPKN</sequence>
<dbReference type="EMBL" id="BLXT01002087">
    <property type="protein sequence ID" value="GFN91077.1"/>
    <property type="molecule type" value="Genomic_DNA"/>
</dbReference>
<organism evidence="1 2">
    <name type="scientific">Plakobranchus ocellatus</name>
    <dbReference type="NCBI Taxonomy" id="259542"/>
    <lineage>
        <taxon>Eukaryota</taxon>
        <taxon>Metazoa</taxon>
        <taxon>Spiralia</taxon>
        <taxon>Lophotrochozoa</taxon>
        <taxon>Mollusca</taxon>
        <taxon>Gastropoda</taxon>
        <taxon>Heterobranchia</taxon>
        <taxon>Euthyneura</taxon>
        <taxon>Panpulmonata</taxon>
        <taxon>Sacoglossa</taxon>
        <taxon>Placobranchoidea</taxon>
        <taxon>Plakobranchidae</taxon>
        <taxon>Plakobranchus</taxon>
    </lineage>
</organism>
<gene>
    <name evidence="1" type="ORF">PoB_001758300</name>
</gene>